<gene>
    <name evidence="1" type="ORF">LX15_001581</name>
</gene>
<evidence type="ECO:0000313" key="2">
    <source>
        <dbReference type="Proteomes" id="UP001205311"/>
    </source>
</evidence>
<evidence type="ECO:0000313" key="1">
    <source>
        <dbReference type="EMBL" id="MCP2257895.1"/>
    </source>
</evidence>
<name>A0ABT1HQU5_STRSD</name>
<dbReference type="Pfam" id="PF12138">
    <property type="entry name" value="Spherulin4"/>
    <property type="match status" value="1"/>
</dbReference>
<accession>A0ABT1HQU5</accession>
<comment type="caution">
    <text evidence="1">The sequence shown here is derived from an EMBL/GenBank/DDBJ whole genome shotgun (WGS) entry which is preliminary data.</text>
</comment>
<dbReference type="EMBL" id="JAMTCP010000005">
    <property type="protein sequence ID" value="MCP2257895.1"/>
    <property type="molecule type" value="Genomic_DNA"/>
</dbReference>
<sequence>MRPLIRMVVPAYFHPGVAPDDWRRLASARTRPRLVVLNLADGPGSVRDAQFAAVVDPLVAAGVPVAGYLDTAYGERAKDALLRDAARYRRWYGVDRVFLDRVRADRAGLPHYAGAVTALRDDGAVEVTMNPGVYPDLGYVELADLVVTFEGPWRSYRRLVVPSWAHCLPAQRFCHLVYGAPRLARWRARRLAARRHVGFVTTTAVDGANPWRRLPAPWR</sequence>
<protein>
    <submittedName>
        <fullName evidence="1">Spherulation-specific family 4</fullName>
    </submittedName>
</protein>
<dbReference type="RefSeq" id="WP_253668834.1">
    <property type="nucleotide sequence ID" value="NZ_JAMTCP010000005.1"/>
</dbReference>
<proteinExistence type="predicted"/>
<reference evidence="1 2" key="1">
    <citation type="submission" date="2022-06" db="EMBL/GenBank/DDBJ databases">
        <title>Genomic Encyclopedia of Archaeal and Bacterial Type Strains, Phase II (KMG-II): from individual species to whole genera.</title>
        <authorList>
            <person name="Goeker M."/>
        </authorList>
    </citation>
    <scope>NUCLEOTIDE SEQUENCE [LARGE SCALE GENOMIC DNA]</scope>
    <source>
        <strain evidence="1 2">DSM 40477</strain>
    </source>
</reference>
<dbReference type="Proteomes" id="UP001205311">
    <property type="component" value="Unassembled WGS sequence"/>
</dbReference>
<keyword evidence="2" id="KW-1185">Reference proteome</keyword>
<organism evidence="1 2">
    <name type="scientific">Streptoalloteichus tenebrarius (strain ATCC 17920 / DSM 40477 / JCM 4838 / CBS 697.72 / NBRC 16177 / NCIMB 11028 / NRRL B-12390 / A12253. 1 / ISP 5477)</name>
    <name type="common">Streptomyces tenebrarius</name>
    <dbReference type="NCBI Taxonomy" id="1933"/>
    <lineage>
        <taxon>Bacteria</taxon>
        <taxon>Bacillati</taxon>
        <taxon>Actinomycetota</taxon>
        <taxon>Actinomycetes</taxon>
        <taxon>Pseudonocardiales</taxon>
        <taxon>Pseudonocardiaceae</taxon>
        <taxon>Streptoalloteichus</taxon>
    </lineage>
</organism>
<dbReference type="PANTHER" id="PTHR35040">
    <property type="match status" value="1"/>
</dbReference>
<dbReference type="PANTHER" id="PTHR35040:SF9">
    <property type="entry name" value="4-LIKE CELL SURFACE PROTEIN, PUTATIVE (AFU_ORTHOLOGUE AFUA_4G14080)-RELATED"/>
    <property type="match status" value="1"/>
</dbReference>
<dbReference type="InterPro" id="IPR021986">
    <property type="entry name" value="Spherulin4"/>
</dbReference>